<proteinExistence type="predicted"/>
<name>A0ACB9Q5J2_BAUVA</name>
<keyword evidence="2" id="KW-1185">Reference proteome</keyword>
<comment type="caution">
    <text evidence="1">The sequence shown here is derived from an EMBL/GenBank/DDBJ whole genome shotgun (WGS) entry which is preliminary data.</text>
</comment>
<dbReference type="Proteomes" id="UP000828941">
    <property type="component" value="Chromosome 1"/>
</dbReference>
<reference evidence="1 2" key="1">
    <citation type="journal article" date="2022" name="DNA Res.">
        <title>Chromosomal-level genome assembly of the orchid tree Bauhinia variegata (Leguminosae; Cercidoideae) supports the allotetraploid origin hypothesis of Bauhinia.</title>
        <authorList>
            <person name="Zhong Y."/>
            <person name="Chen Y."/>
            <person name="Zheng D."/>
            <person name="Pang J."/>
            <person name="Liu Y."/>
            <person name="Luo S."/>
            <person name="Meng S."/>
            <person name="Qian L."/>
            <person name="Wei D."/>
            <person name="Dai S."/>
            <person name="Zhou R."/>
        </authorList>
    </citation>
    <scope>NUCLEOTIDE SEQUENCE [LARGE SCALE GENOMIC DNA]</scope>
    <source>
        <strain evidence="1">BV-YZ2020</strain>
    </source>
</reference>
<evidence type="ECO:0000313" key="1">
    <source>
        <dbReference type="EMBL" id="KAI4356339.1"/>
    </source>
</evidence>
<gene>
    <name evidence="1" type="ORF">L6164_000369</name>
</gene>
<sequence>MESSKESLLPEDHESDVSSSRLMQAVQYNGYGAGPSGLKHVKIPIPTVELYGILIKIEAATINPFDWKVQEGMLWPLFPGKFPHIPGNELTGEVVDVGTKVQNFKPGDKVVSRVSPYDGGAFSEYIVCSHTMTVKRPQEISAEQVAGLPIAGLTAHWGLTECAGLKLETSSPCTNILITAASGGVGHYAVQLAKLANCHVTATCGPSNVEMVKSLGADEVLDYTTEAGAALKSPSGKKYDVVLSCAPGIPSSSFDPHLSENGIVVDVTPHVNTMLSIALQKLSFSRKRLVPLLLSPKKENLEYLVDLVKEGKLKTVVDSKHSLSNVQEAWAKSIAGHAAGKIIVVP</sequence>
<protein>
    <submittedName>
        <fullName evidence="1">Uncharacterized protein</fullName>
    </submittedName>
</protein>
<accession>A0ACB9Q5J2</accession>
<organism evidence="1 2">
    <name type="scientific">Bauhinia variegata</name>
    <name type="common">Purple orchid tree</name>
    <name type="synonym">Phanera variegata</name>
    <dbReference type="NCBI Taxonomy" id="167791"/>
    <lineage>
        <taxon>Eukaryota</taxon>
        <taxon>Viridiplantae</taxon>
        <taxon>Streptophyta</taxon>
        <taxon>Embryophyta</taxon>
        <taxon>Tracheophyta</taxon>
        <taxon>Spermatophyta</taxon>
        <taxon>Magnoliopsida</taxon>
        <taxon>eudicotyledons</taxon>
        <taxon>Gunneridae</taxon>
        <taxon>Pentapetalae</taxon>
        <taxon>rosids</taxon>
        <taxon>fabids</taxon>
        <taxon>Fabales</taxon>
        <taxon>Fabaceae</taxon>
        <taxon>Cercidoideae</taxon>
        <taxon>Cercideae</taxon>
        <taxon>Bauhiniinae</taxon>
        <taxon>Bauhinia</taxon>
    </lineage>
</organism>
<dbReference type="EMBL" id="CM039426">
    <property type="protein sequence ID" value="KAI4356339.1"/>
    <property type="molecule type" value="Genomic_DNA"/>
</dbReference>
<evidence type="ECO:0000313" key="2">
    <source>
        <dbReference type="Proteomes" id="UP000828941"/>
    </source>
</evidence>